<dbReference type="InterPro" id="IPR050109">
    <property type="entry name" value="HTH-type_TetR-like_transc_reg"/>
</dbReference>
<keyword evidence="7" id="KW-1185">Reference proteome</keyword>
<dbReference type="InterPro" id="IPR036271">
    <property type="entry name" value="Tet_transcr_reg_TetR-rel_C_sf"/>
</dbReference>
<dbReference type="Pfam" id="PF00440">
    <property type="entry name" value="TetR_N"/>
    <property type="match status" value="1"/>
</dbReference>
<dbReference type="PANTHER" id="PTHR30055">
    <property type="entry name" value="HTH-TYPE TRANSCRIPTIONAL REGULATOR RUTR"/>
    <property type="match status" value="1"/>
</dbReference>
<keyword evidence="2 4" id="KW-0238">DNA-binding</keyword>
<dbReference type="Gene3D" id="1.10.357.10">
    <property type="entry name" value="Tetracycline Repressor, domain 2"/>
    <property type="match status" value="1"/>
</dbReference>
<dbReference type="PROSITE" id="PS50977">
    <property type="entry name" value="HTH_TETR_2"/>
    <property type="match status" value="1"/>
</dbReference>
<keyword evidence="3" id="KW-0804">Transcription</keyword>
<dbReference type="Proteomes" id="UP000585638">
    <property type="component" value="Unassembled WGS sequence"/>
</dbReference>
<dbReference type="InterPro" id="IPR009057">
    <property type="entry name" value="Homeodomain-like_sf"/>
</dbReference>
<evidence type="ECO:0000256" key="4">
    <source>
        <dbReference type="PROSITE-ProRule" id="PRU00335"/>
    </source>
</evidence>
<dbReference type="GO" id="GO:0003700">
    <property type="term" value="F:DNA-binding transcription factor activity"/>
    <property type="evidence" value="ECO:0007669"/>
    <property type="project" value="TreeGrafter"/>
</dbReference>
<dbReference type="InterPro" id="IPR001647">
    <property type="entry name" value="HTH_TetR"/>
</dbReference>
<dbReference type="GO" id="GO:0000976">
    <property type="term" value="F:transcription cis-regulatory region binding"/>
    <property type="evidence" value="ECO:0007669"/>
    <property type="project" value="TreeGrafter"/>
</dbReference>
<proteinExistence type="predicted"/>
<name>A0A7W9KRC4_9PSEU</name>
<gene>
    <name evidence="6" type="ORF">BJ998_008572</name>
</gene>
<dbReference type="SUPFAM" id="SSF54427">
    <property type="entry name" value="NTF2-like"/>
    <property type="match status" value="1"/>
</dbReference>
<organism evidence="6 7">
    <name type="scientific">Kutzneria kofuensis</name>
    <dbReference type="NCBI Taxonomy" id="103725"/>
    <lineage>
        <taxon>Bacteria</taxon>
        <taxon>Bacillati</taxon>
        <taxon>Actinomycetota</taxon>
        <taxon>Actinomycetes</taxon>
        <taxon>Pseudonocardiales</taxon>
        <taxon>Pseudonocardiaceae</taxon>
        <taxon>Kutzneria</taxon>
    </lineage>
</organism>
<dbReference type="AlphaFoldDB" id="A0A7W9KRC4"/>
<dbReference type="Gene3D" id="3.10.450.50">
    <property type="match status" value="1"/>
</dbReference>
<dbReference type="PRINTS" id="PR00455">
    <property type="entry name" value="HTHTETR"/>
</dbReference>
<dbReference type="RefSeq" id="WP_246490105.1">
    <property type="nucleotide sequence ID" value="NZ_BAAAWY010000061.1"/>
</dbReference>
<reference evidence="6 7" key="1">
    <citation type="submission" date="2020-08" db="EMBL/GenBank/DDBJ databases">
        <title>Sequencing the genomes of 1000 actinobacteria strains.</title>
        <authorList>
            <person name="Klenk H.-P."/>
        </authorList>
    </citation>
    <scope>NUCLEOTIDE SEQUENCE [LARGE SCALE GENOMIC DNA]</scope>
    <source>
        <strain evidence="6 7">DSM 43851</strain>
    </source>
</reference>
<dbReference type="InterPro" id="IPR011075">
    <property type="entry name" value="TetR_C"/>
</dbReference>
<comment type="caution">
    <text evidence="6">The sequence shown here is derived from an EMBL/GenBank/DDBJ whole genome shotgun (WGS) entry which is preliminary data.</text>
</comment>
<keyword evidence="1" id="KW-0805">Transcription regulation</keyword>
<accession>A0A7W9KRC4</accession>
<protein>
    <submittedName>
        <fullName evidence="6">AcrR family transcriptional regulator</fullName>
    </submittedName>
</protein>
<feature type="domain" description="HTH tetR-type" evidence="5">
    <location>
        <begin position="8"/>
        <end position="68"/>
    </location>
</feature>
<sequence length="299" mass="32749">MRGRRPAALVRGQVLAAAGELLLAEGMGGFTIEKVAARAGSSRMTIYKWWPSKGSLALDGYATVVRHSLEFPDTGDVEADIVAQLLSFVRLVRDSRAGRVIGELIGAAQTDAELGASFRERYSRPRRELAERTLRRGVERGELRSDFDPQVVVDQLWGAVYHRLLVPDEPLTDEFARALVANILPGLRKEKTIVSTPAAIQAFVDATNKADTEAFLAAFTDDAFLDDWGRKFHGHDGVASWNKTDNIGVQAHFELAKVEPAGEADTYTVTMKVRSHRFNGTGTMAIKVRGDKIASLVIS</sequence>
<dbReference type="Gene3D" id="1.10.10.60">
    <property type="entry name" value="Homeodomain-like"/>
    <property type="match status" value="1"/>
</dbReference>
<evidence type="ECO:0000256" key="3">
    <source>
        <dbReference type="ARBA" id="ARBA00023163"/>
    </source>
</evidence>
<dbReference type="SUPFAM" id="SSF48498">
    <property type="entry name" value="Tetracyclin repressor-like, C-terminal domain"/>
    <property type="match status" value="1"/>
</dbReference>
<dbReference type="SUPFAM" id="SSF46689">
    <property type="entry name" value="Homeodomain-like"/>
    <property type="match status" value="1"/>
</dbReference>
<evidence type="ECO:0000313" key="7">
    <source>
        <dbReference type="Proteomes" id="UP000585638"/>
    </source>
</evidence>
<dbReference type="Pfam" id="PF16859">
    <property type="entry name" value="TetR_C_11"/>
    <property type="match status" value="1"/>
</dbReference>
<dbReference type="EMBL" id="JACHIR010000003">
    <property type="protein sequence ID" value="MBB5897313.1"/>
    <property type="molecule type" value="Genomic_DNA"/>
</dbReference>
<feature type="DNA-binding region" description="H-T-H motif" evidence="4">
    <location>
        <begin position="31"/>
        <end position="50"/>
    </location>
</feature>
<evidence type="ECO:0000256" key="2">
    <source>
        <dbReference type="ARBA" id="ARBA00023125"/>
    </source>
</evidence>
<evidence type="ECO:0000313" key="6">
    <source>
        <dbReference type="EMBL" id="MBB5897313.1"/>
    </source>
</evidence>
<dbReference type="PANTHER" id="PTHR30055:SF148">
    <property type="entry name" value="TETR-FAMILY TRANSCRIPTIONAL REGULATOR"/>
    <property type="match status" value="1"/>
</dbReference>
<evidence type="ECO:0000259" key="5">
    <source>
        <dbReference type="PROSITE" id="PS50977"/>
    </source>
</evidence>
<evidence type="ECO:0000256" key="1">
    <source>
        <dbReference type="ARBA" id="ARBA00023015"/>
    </source>
</evidence>
<dbReference type="InterPro" id="IPR032710">
    <property type="entry name" value="NTF2-like_dom_sf"/>
</dbReference>